<dbReference type="PANTHER" id="PTHR31140">
    <property type="entry name" value="B3 DOMAIN-CONTAINING TRANSCRIPTION FACTOR ABI3"/>
    <property type="match status" value="1"/>
</dbReference>
<dbReference type="PROSITE" id="PS50863">
    <property type="entry name" value="B3"/>
    <property type="match status" value="1"/>
</dbReference>
<dbReference type="EMBL" id="JBJXBP010000005">
    <property type="protein sequence ID" value="KAL3829437.1"/>
    <property type="molecule type" value="Genomic_DNA"/>
</dbReference>
<name>A0ABD3SXW1_9LAMI</name>
<evidence type="ECO:0000256" key="1">
    <source>
        <dbReference type="ARBA" id="ARBA00004123"/>
    </source>
</evidence>
<proteinExistence type="predicted"/>
<keyword evidence="3" id="KW-0238">DNA-binding</keyword>
<dbReference type="SUPFAM" id="SSF101936">
    <property type="entry name" value="DNA-binding pseudobarrel domain"/>
    <property type="match status" value="1"/>
</dbReference>
<evidence type="ECO:0000313" key="9">
    <source>
        <dbReference type="Proteomes" id="UP001634393"/>
    </source>
</evidence>
<dbReference type="InterPro" id="IPR015300">
    <property type="entry name" value="DNA-bd_pseudobarrel_sf"/>
</dbReference>
<dbReference type="AlphaFoldDB" id="A0ABD3SXW1"/>
<gene>
    <name evidence="8" type="ORF">ACJIZ3_018239</name>
</gene>
<keyword evidence="2" id="KW-0805">Transcription regulation</keyword>
<evidence type="ECO:0000256" key="3">
    <source>
        <dbReference type="ARBA" id="ARBA00023125"/>
    </source>
</evidence>
<feature type="domain" description="TF-B3" evidence="7">
    <location>
        <begin position="1"/>
        <end position="75"/>
    </location>
</feature>
<feature type="region of interest" description="Disordered" evidence="6">
    <location>
        <begin position="77"/>
        <end position="102"/>
    </location>
</feature>
<comment type="caution">
    <text evidence="8">The sequence shown here is derived from an EMBL/GenBank/DDBJ whole genome shotgun (WGS) entry which is preliminary data.</text>
</comment>
<comment type="subcellular location">
    <subcellularLocation>
        <location evidence="1">Nucleus</location>
    </subcellularLocation>
</comment>
<keyword evidence="9" id="KW-1185">Reference proteome</keyword>
<accession>A0ABD3SXW1</accession>
<keyword evidence="5" id="KW-0539">Nucleus</keyword>
<dbReference type="Pfam" id="PF02362">
    <property type="entry name" value="B3"/>
    <property type="match status" value="1"/>
</dbReference>
<evidence type="ECO:0000256" key="4">
    <source>
        <dbReference type="ARBA" id="ARBA00023163"/>
    </source>
</evidence>
<dbReference type="GO" id="GO:0003677">
    <property type="term" value="F:DNA binding"/>
    <property type="evidence" value="ECO:0007669"/>
    <property type="project" value="UniProtKB-KW"/>
</dbReference>
<evidence type="ECO:0000256" key="6">
    <source>
        <dbReference type="SAM" id="MobiDB-lite"/>
    </source>
</evidence>
<dbReference type="CDD" id="cd10017">
    <property type="entry name" value="B3_DNA"/>
    <property type="match status" value="1"/>
</dbReference>
<organism evidence="8 9">
    <name type="scientific">Penstemon smallii</name>
    <dbReference type="NCBI Taxonomy" id="265156"/>
    <lineage>
        <taxon>Eukaryota</taxon>
        <taxon>Viridiplantae</taxon>
        <taxon>Streptophyta</taxon>
        <taxon>Embryophyta</taxon>
        <taxon>Tracheophyta</taxon>
        <taxon>Spermatophyta</taxon>
        <taxon>Magnoliopsida</taxon>
        <taxon>eudicotyledons</taxon>
        <taxon>Gunneridae</taxon>
        <taxon>Pentapetalae</taxon>
        <taxon>asterids</taxon>
        <taxon>lamiids</taxon>
        <taxon>Lamiales</taxon>
        <taxon>Plantaginaceae</taxon>
        <taxon>Cheloneae</taxon>
        <taxon>Penstemon</taxon>
    </lineage>
</organism>
<sequence>MLDTKEGIQISMHDMNGNHEWRFKYRFWPNNSSRMYVLESTGDFVNAHDLVPGDYILVYQNFEDGKYVIEAMKEDEFEEPPAPACNNKDPVINEPANPETDLEFPELPELPDMETFFAYDTTYLDDSPLEYQGGTIDFPRIESDLPFDVNYTDRLL</sequence>
<dbReference type="GO" id="GO:0005634">
    <property type="term" value="C:nucleus"/>
    <property type="evidence" value="ECO:0007669"/>
    <property type="project" value="UniProtKB-SubCell"/>
</dbReference>
<dbReference type="Gene3D" id="2.40.330.10">
    <property type="entry name" value="DNA-binding pseudobarrel domain"/>
    <property type="match status" value="1"/>
</dbReference>
<evidence type="ECO:0000313" key="8">
    <source>
        <dbReference type="EMBL" id="KAL3829437.1"/>
    </source>
</evidence>
<evidence type="ECO:0000256" key="5">
    <source>
        <dbReference type="ARBA" id="ARBA00023242"/>
    </source>
</evidence>
<protein>
    <recommendedName>
        <fullName evidence="7">TF-B3 domain-containing protein</fullName>
    </recommendedName>
</protein>
<dbReference type="InterPro" id="IPR044800">
    <property type="entry name" value="LEC2-like"/>
</dbReference>
<dbReference type="PANTHER" id="PTHR31140:SF73">
    <property type="entry name" value="B3 DOMAIN-CONTAINING TRANSCRIPTION FACTOR FUS3"/>
    <property type="match status" value="1"/>
</dbReference>
<evidence type="ECO:0000256" key="2">
    <source>
        <dbReference type="ARBA" id="ARBA00023015"/>
    </source>
</evidence>
<keyword evidence="4" id="KW-0804">Transcription</keyword>
<evidence type="ECO:0000259" key="7">
    <source>
        <dbReference type="PROSITE" id="PS50863"/>
    </source>
</evidence>
<dbReference type="InterPro" id="IPR003340">
    <property type="entry name" value="B3_DNA-bd"/>
</dbReference>
<dbReference type="Proteomes" id="UP001634393">
    <property type="component" value="Unassembled WGS sequence"/>
</dbReference>
<reference evidence="8 9" key="1">
    <citation type="submission" date="2024-12" db="EMBL/GenBank/DDBJ databases">
        <title>The unique morphological basis and parallel evolutionary history of personate flowers in Penstemon.</title>
        <authorList>
            <person name="Depatie T.H."/>
            <person name="Wessinger C.A."/>
        </authorList>
    </citation>
    <scope>NUCLEOTIDE SEQUENCE [LARGE SCALE GENOMIC DNA]</scope>
    <source>
        <strain evidence="8">WTNN_2</strain>
        <tissue evidence="8">Leaf</tissue>
    </source>
</reference>